<name>A0A5C6M4I9_9PLAN</name>
<dbReference type="PANTHER" id="PTHR30050">
    <property type="entry name" value="CHROMOSOMAL REPLICATION INITIATOR PROTEIN DNAA"/>
    <property type="match status" value="1"/>
</dbReference>
<dbReference type="InterPro" id="IPR028350">
    <property type="entry name" value="DNAC/IstB-like"/>
</dbReference>
<feature type="domain" description="IstB-like ATP-binding" evidence="1">
    <location>
        <begin position="8"/>
        <end position="244"/>
    </location>
</feature>
<sequence length="259" mass="28606">MRDRILTALTSLRVPISAAQLEDAIRVAEHRGDSHLAFLWELVGTAAMDRQERSIARRVKEARFPNQGSLEDFDWSFNAAAIDRTQIEQLATGEWVSRVDNLVMLGQSGVGKSRLLEGIGRRLCALGKRVRYTTSGDLIAQLTASLADGTLPQQLSYWTHFDLLIIDEFGLDYVERKLDHQAGHLLFKVIAARNGKSSTAMGTNIEFDAWAAYLGDAPLAMALLDRVVDRAVLLKIVGKSYRAARAIPAKATTSPQSTR</sequence>
<gene>
    <name evidence="2" type="ORF">E3A20_11720</name>
</gene>
<keyword evidence="3" id="KW-1185">Reference proteome</keyword>
<dbReference type="AlphaFoldDB" id="A0A5C6M4I9"/>
<evidence type="ECO:0000259" key="1">
    <source>
        <dbReference type="Pfam" id="PF01695"/>
    </source>
</evidence>
<dbReference type="Proteomes" id="UP000321083">
    <property type="component" value="Unassembled WGS sequence"/>
</dbReference>
<dbReference type="EMBL" id="SRHE01000201">
    <property type="protein sequence ID" value="TWW09700.1"/>
    <property type="molecule type" value="Genomic_DNA"/>
</dbReference>
<reference evidence="2 3" key="2">
    <citation type="submission" date="2019-08" db="EMBL/GenBank/DDBJ databases">
        <authorList>
            <person name="Henke P."/>
        </authorList>
    </citation>
    <scope>NUCLEOTIDE SEQUENCE [LARGE SCALE GENOMIC DNA]</scope>
    <source>
        <strain evidence="2">Phe10_nw2017</strain>
    </source>
</reference>
<proteinExistence type="predicted"/>
<comment type="caution">
    <text evidence="2">The sequence shown here is derived from an EMBL/GenBank/DDBJ whole genome shotgun (WGS) entry which is preliminary data.</text>
</comment>
<protein>
    <submittedName>
        <fullName evidence="2">Transposase</fullName>
    </submittedName>
</protein>
<dbReference type="InterPro" id="IPR002611">
    <property type="entry name" value="IstB_ATP-bd"/>
</dbReference>
<evidence type="ECO:0000313" key="2">
    <source>
        <dbReference type="EMBL" id="TWW09700.1"/>
    </source>
</evidence>
<dbReference type="InterPro" id="IPR027417">
    <property type="entry name" value="P-loop_NTPase"/>
</dbReference>
<dbReference type="SUPFAM" id="SSF52540">
    <property type="entry name" value="P-loop containing nucleoside triphosphate hydrolases"/>
    <property type="match status" value="1"/>
</dbReference>
<dbReference type="GO" id="GO:0005524">
    <property type="term" value="F:ATP binding"/>
    <property type="evidence" value="ECO:0007669"/>
    <property type="project" value="InterPro"/>
</dbReference>
<accession>A0A5C6M4I9</accession>
<dbReference type="GO" id="GO:0006260">
    <property type="term" value="P:DNA replication"/>
    <property type="evidence" value="ECO:0007669"/>
    <property type="project" value="TreeGrafter"/>
</dbReference>
<dbReference type="Pfam" id="PF01695">
    <property type="entry name" value="IstB_IS21"/>
    <property type="match status" value="1"/>
</dbReference>
<dbReference type="PANTHER" id="PTHR30050:SF4">
    <property type="entry name" value="ATP-BINDING PROTEIN RV3427C IN INSERTION SEQUENCE-RELATED"/>
    <property type="match status" value="1"/>
</dbReference>
<dbReference type="PIRSF" id="PIRSF003073">
    <property type="entry name" value="DNAC_TnpB_IstB"/>
    <property type="match status" value="1"/>
</dbReference>
<organism evidence="2 3">
    <name type="scientific">Planctomyces bekefii</name>
    <dbReference type="NCBI Taxonomy" id="1653850"/>
    <lineage>
        <taxon>Bacteria</taxon>
        <taxon>Pseudomonadati</taxon>
        <taxon>Planctomycetota</taxon>
        <taxon>Planctomycetia</taxon>
        <taxon>Planctomycetales</taxon>
        <taxon>Planctomycetaceae</taxon>
        <taxon>Planctomyces</taxon>
    </lineage>
</organism>
<reference evidence="2 3" key="1">
    <citation type="submission" date="2019-08" db="EMBL/GenBank/DDBJ databases">
        <title>100 year-old enigma solved: identification of Planctomyces bekefii, the type genus and species of the phylum Planctomycetes.</title>
        <authorList>
            <person name="Svetlana D.N."/>
            <person name="Overmann J."/>
        </authorList>
    </citation>
    <scope>NUCLEOTIDE SEQUENCE [LARGE SCALE GENOMIC DNA]</scope>
    <source>
        <strain evidence="2">Phe10_nw2017</strain>
    </source>
</reference>
<dbReference type="Gene3D" id="3.40.50.300">
    <property type="entry name" value="P-loop containing nucleotide triphosphate hydrolases"/>
    <property type="match status" value="1"/>
</dbReference>
<evidence type="ECO:0000313" key="3">
    <source>
        <dbReference type="Proteomes" id="UP000321083"/>
    </source>
</evidence>